<reference evidence="2" key="1">
    <citation type="submission" date="2020-05" db="UniProtKB">
        <authorList>
            <consortium name="EnsemblMetazoa"/>
        </authorList>
    </citation>
    <scope>IDENTIFICATION</scope>
    <source>
        <strain evidence="2">TTRI</strain>
    </source>
</reference>
<feature type="region of interest" description="Disordered" evidence="1">
    <location>
        <begin position="126"/>
        <end position="173"/>
    </location>
</feature>
<evidence type="ECO:0000313" key="3">
    <source>
        <dbReference type="Proteomes" id="UP000078200"/>
    </source>
</evidence>
<sequence length="231" mass="26412">MDNSDGTRKNDQKFSVRKKMQSFQKLLLDIERYRQKALPPQTPNIKGAKSHYRVPRRKETLIDLSNILPNFKQSLGQKAHIYYKSLKLLMQKRKAVLTESKIQYKDKSPAKTTDDNVEENILGEISPSVGCQGKSSQRSSIKTLSKANNKASNNRSEINAPDEQEPSDSEGTNSMRLHWYAGMLSLERRYLYNKFEKKKSSSFLNKFLNVRHNSVGCAYIACAAVSIFAER</sequence>
<dbReference type="Proteomes" id="UP000078200">
    <property type="component" value="Unassembled WGS sequence"/>
</dbReference>
<dbReference type="EnsemblMetazoa" id="GAUT035141-RA">
    <property type="protein sequence ID" value="GAUT035141-PA"/>
    <property type="gene ID" value="GAUT035141"/>
</dbReference>
<feature type="compositionally biased region" description="Low complexity" evidence="1">
    <location>
        <begin position="145"/>
        <end position="154"/>
    </location>
</feature>
<proteinExistence type="predicted"/>
<dbReference type="STRING" id="7395.A0A1A9VEY7"/>
<dbReference type="VEuPathDB" id="VectorBase:GAUT035141"/>
<keyword evidence="3" id="KW-1185">Reference proteome</keyword>
<organism evidence="2 3">
    <name type="scientific">Glossina austeni</name>
    <name type="common">Savannah tsetse fly</name>
    <dbReference type="NCBI Taxonomy" id="7395"/>
    <lineage>
        <taxon>Eukaryota</taxon>
        <taxon>Metazoa</taxon>
        <taxon>Ecdysozoa</taxon>
        <taxon>Arthropoda</taxon>
        <taxon>Hexapoda</taxon>
        <taxon>Insecta</taxon>
        <taxon>Pterygota</taxon>
        <taxon>Neoptera</taxon>
        <taxon>Endopterygota</taxon>
        <taxon>Diptera</taxon>
        <taxon>Brachycera</taxon>
        <taxon>Muscomorpha</taxon>
        <taxon>Hippoboscoidea</taxon>
        <taxon>Glossinidae</taxon>
        <taxon>Glossina</taxon>
    </lineage>
</organism>
<protein>
    <submittedName>
        <fullName evidence="2">Uncharacterized protein</fullName>
    </submittedName>
</protein>
<dbReference type="AlphaFoldDB" id="A0A1A9VEY7"/>
<accession>A0A1A9VEY7</accession>
<feature type="compositionally biased region" description="Polar residues" evidence="1">
    <location>
        <begin position="133"/>
        <end position="143"/>
    </location>
</feature>
<name>A0A1A9VEY7_GLOAU</name>
<evidence type="ECO:0000256" key="1">
    <source>
        <dbReference type="SAM" id="MobiDB-lite"/>
    </source>
</evidence>
<evidence type="ECO:0000313" key="2">
    <source>
        <dbReference type="EnsemblMetazoa" id="GAUT035141-PA"/>
    </source>
</evidence>